<dbReference type="Gene3D" id="3.10.10.10">
    <property type="entry name" value="HIV Type 1 Reverse Transcriptase, subunit A, domain 1"/>
    <property type="match status" value="1"/>
</dbReference>
<dbReference type="Gene3D" id="2.40.70.10">
    <property type="entry name" value="Acid Proteases"/>
    <property type="match status" value="1"/>
</dbReference>
<evidence type="ECO:0000313" key="4">
    <source>
        <dbReference type="EMBL" id="CAL1672163.1"/>
    </source>
</evidence>
<organism evidence="4 5">
    <name type="scientific">Lasius platythorax</name>
    <dbReference type="NCBI Taxonomy" id="488582"/>
    <lineage>
        <taxon>Eukaryota</taxon>
        <taxon>Metazoa</taxon>
        <taxon>Ecdysozoa</taxon>
        <taxon>Arthropoda</taxon>
        <taxon>Hexapoda</taxon>
        <taxon>Insecta</taxon>
        <taxon>Pterygota</taxon>
        <taxon>Neoptera</taxon>
        <taxon>Endopterygota</taxon>
        <taxon>Hymenoptera</taxon>
        <taxon>Apocrita</taxon>
        <taxon>Aculeata</taxon>
        <taxon>Formicoidea</taxon>
        <taxon>Formicidae</taxon>
        <taxon>Formicinae</taxon>
        <taxon>Lasius</taxon>
        <taxon>Lasius</taxon>
    </lineage>
</organism>
<protein>
    <recommendedName>
        <fullName evidence="3">Peptidase A2 domain-containing protein</fullName>
    </recommendedName>
</protein>
<keyword evidence="5" id="KW-1185">Reference proteome</keyword>
<dbReference type="InterPro" id="IPR001995">
    <property type="entry name" value="Peptidase_A2_cat"/>
</dbReference>
<feature type="domain" description="Peptidase A2" evidence="3">
    <location>
        <begin position="33"/>
        <end position="108"/>
    </location>
</feature>
<proteinExistence type="predicted"/>
<dbReference type="InterPro" id="IPR021109">
    <property type="entry name" value="Peptidase_aspartic_dom_sf"/>
</dbReference>
<dbReference type="EMBL" id="CAXIPU020000447">
    <property type="protein sequence ID" value="CAL1672163.1"/>
    <property type="molecule type" value="Genomic_DNA"/>
</dbReference>
<evidence type="ECO:0000313" key="5">
    <source>
        <dbReference type="Proteomes" id="UP001497644"/>
    </source>
</evidence>
<dbReference type="InterPro" id="IPR050951">
    <property type="entry name" value="Retrovirus_Pol_polyprotein"/>
</dbReference>
<feature type="compositionally biased region" description="Basic residues" evidence="2">
    <location>
        <begin position="13"/>
        <end position="30"/>
    </location>
</feature>
<dbReference type="GO" id="GO:0004190">
    <property type="term" value="F:aspartic-type endopeptidase activity"/>
    <property type="evidence" value="ECO:0007669"/>
    <property type="project" value="InterPro"/>
</dbReference>
<feature type="region of interest" description="Disordered" evidence="2">
    <location>
        <begin position="1"/>
        <end position="37"/>
    </location>
</feature>
<dbReference type="PANTHER" id="PTHR37984:SF9">
    <property type="entry name" value="INTEGRASE CATALYTIC DOMAIN-CONTAINING PROTEIN"/>
    <property type="match status" value="1"/>
</dbReference>
<dbReference type="PANTHER" id="PTHR37984">
    <property type="entry name" value="PROTEIN CBG26694"/>
    <property type="match status" value="1"/>
</dbReference>
<keyword evidence="1" id="KW-0378">Hydrolase</keyword>
<dbReference type="SUPFAM" id="SSF50630">
    <property type="entry name" value="Acid proteases"/>
    <property type="match status" value="1"/>
</dbReference>
<sequence length="212" mass="23726">MCQPDGGLFSTRPPRRASSRRRPNRGSPHRHGMDTGADVAVISEANKKKYFAKASMESTKLKLKCYGGVIIRPLGVLKKIMVVAKGNSARFDLYVMPSNGPTLIGRDWLKAFKLWLFESSIPRVSGLYMLNRSTITEELIRMFPRLFDGGVKQYNKDTLKLKLKDGAHPVALKARDLPFALKEKVEKELNRLESLSHIEAVGASEWATSIVP</sequence>
<evidence type="ECO:0000259" key="3">
    <source>
        <dbReference type="PROSITE" id="PS50175"/>
    </source>
</evidence>
<dbReference type="Pfam" id="PF00077">
    <property type="entry name" value="RVP"/>
    <property type="match status" value="1"/>
</dbReference>
<dbReference type="PROSITE" id="PS50175">
    <property type="entry name" value="ASP_PROT_RETROV"/>
    <property type="match status" value="1"/>
</dbReference>
<gene>
    <name evidence="4" type="ORF">LPLAT_LOCUS5567</name>
</gene>
<comment type="caution">
    <text evidence="4">The sequence shown here is derived from an EMBL/GenBank/DDBJ whole genome shotgun (WGS) entry which is preliminary data.</text>
</comment>
<name>A0AAV2MXP4_9HYME</name>
<reference evidence="4" key="1">
    <citation type="submission" date="2024-04" db="EMBL/GenBank/DDBJ databases">
        <authorList>
            <consortium name="Molecular Ecology Group"/>
        </authorList>
    </citation>
    <scope>NUCLEOTIDE SEQUENCE</scope>
</reference>
<dbReference type="Proteomes" id="UP001497644">
    <property type="component" value="Unassembled WGS sequence"/>
</dbReference>
<dbReference type="AlphaFoldDB" id="A0AAV2MXP4"/>
<dbReference type="GO" id="GO:0006508">
    <property type="term" value="P:proteolysis"/>
    <property type="evidence" value="ECO:0007669"/>
    <property type="project" value="InterPro"/>
</dbReference>
<evidence type="ECO:0000256" key="1">
    <source>
        <dbReference type="ARBA" id="ARBA00022801"/>
    </source>
</evidence>
<dbReference type="InterPro" id="IPR018061">
    <property type="entry name" value="Retropepsins"/>
</dbReference>
<evidence type="ECO:0000256" key="2">
    <source>
        <dbReference type="SAM" id="MobiDB-lite"/>
    </source>
</evidence>
<accession>A0AAV2MXP4</accession>